<keyword evidence="2" id="KW-1133">Transmembrane helix</keyword>
<evidence type="ECO:0000313" key="3">
    <source>
        <dbReference type="EMBL" id="PIR37233.1"/>
    </source>
</evidence>
<comment type="caution">
    <text evidence="3">The sequence shown here is derived from an EMBL/GenBank/DDBJ whole genome shotgun (WGS) entry which is preliminary data.</text>
</comment>
<reference evidence="3 4" key="1">
    <citation type="submission" date="2017-09" db="EMBL/GenBank/DDBJ databases">
        <title>Depth-based differentiation of microbial function through sediment-hosted aquifers and enrichment of novel symbionts in the deep terrestrial subsurface.</title>
        <authorList>
            <person name="Probst A.J."/>
            <person name="Ladd B."/>
            <person name="Jarett J.K."/>
            <person name="Geller-Mcgrath D.E."/>
            <person name="Sieber C.M."/>
            <person name="Emerson J.B."/>
            <person name="Anantharaman K."/>
            <person name="Thomas B.C."/>
            <person name="Malmstrom R."/>
            <person name="Stieglmeier M."/>
            <person name="Klingl A."/>
            <person name="Woyke T."/>
            <person name="Ryan C.M."/>
            <person name="Banfield J.F."/>
        </authorList>
    </citation>
    <scope>NUCLEOTIDE SEQUENCE [LARGE SCALE GENOMIC DNA]</scope>
    <source>
        <strain evidence="3">CG10_big_fil_rev_8_21_14_0_10_42_12</strain>
    </source>
</reference>
<name>A0A2H0QSK9_9BACT</name>
<evidence type="ECO:0000256" key="1">
    <source>
        <dbReference type="SAM" id="MobiDB-lite"/>
    </source>
</evidence>
<keyword evidence="2" id="KW-0472">Membrane</keyword>
<dbReference type="AlphaFoldDB" id="A0A2H0QSK9"/>
<evidence type="ECO:0000313" key="4">
    <source>
        <dbReference type="Proteomes" id="UP000231333"/>
    </source>
</evidence>
<protein>
    <recommendedName>
        <fullName evidence="5">Transmembrane protein</fullName>
    </recommendedName>
</protein>
<keyword evidence="2" id="KW-0812">Transmembrane</keyword>
<dbReference type="EMBL" id="PCXL01000026">
    <property type="protein sequence ID" value="PIR37233.1"/>
    <property type="molecule type" value="Genomic_DNA"/>
</dbReference>
<organism evidence="3 4">
    <name type="scientific">Candidatus Zambryskibacteria bacterium CG10_big_fil_rev_8_21_14_0_10_42_12</name>
    <dbReference type="NCBI Taxonomy" id="1975115"/>
    <lineage>
        <taxon>Bacteria</taxon>
        <taxon>Candidatus Zambryskiibacteriota</taxon>
    </lineage>
</organism>
<sequence length="108" mass="12403">MEHHSHDSHKKVVFETDNMHHVDRKAPHYGHHHHYSSKIAHFIATHSGGLIKTNTQASYVMFGIAVLFFVLSFFFFFAESSTTQEPTTLKVPPGKEIVRPYNAPPYVR</sequence>
<dbReference type="Proteomes" id="UP000231333">
    <property type="component" value="Unassembled WGS sequence"/>
</dbReference>
<feature type="region of interest" description="Disordered" evidence="1">
    <location>
        <begin position="85"/>
        <end position="108"/>
    </location>
</feature>
<gene>
    <name evidence="3" type="ORF">COV34_03355</name>
</gene>
<proteinExistence type="predicted"/>
<accession>A0A2H0QSK9</accession>
<evidence type="ECO:0008006" key="5">
    <source>
        <dbReference type="Google" id="ProtNLM"/>
    </source>
</evidence>
<evidence type="ECO:0000256" key="2">
    <source>
        <dbReference type="SAM" id="Phobius"/>
    </source>
</evidence>
<feature type="transmembrane region" description="Helical" evidence="2">
    <location>
        <begin position="59"/>
        <end position="78"/>
    </location>
</feature>